<accession>A0ABM1M5A0</accession>
<protein>
    <submittedName>
        <fullName evidence="4">Villin-1 isoform X1</fullName>
    </submittedName>
</protein>
<proteinExistence type="inferred from homology"/>
<dbReference type="PANTHER" id="PTHR11977">
    <property type="entry name" value="VILLIN"/>
    <property type="match status" value="1"/>
</dbReference>
<comment type="similarity">
    <text evidence="1">Belongs to the villin/gelsolin family.</text>
</comment>
<dbReference type="InterPro" id="IPR036886">
    <property type="entry name" value="Villin_headpiece_dom_sf"/>
</dbReference>
<reference evidence="4" key="1">
    <citation type="submission" date="2025-08" db="UniProtKB">
        <authorList>
            <consortium name="RefSeq"/>
        </authorList>
    </citation>
    <scope>IDENTIFICATION</scope>
    <source>
        <tissue evidence="4">Whole Larva</tissue>
    </source>
</reference>
<dbReference type="SMART" id="SM00153">
    <property type="entry name" value="VHP"/>
    <property type="match status" value="1"/>
</dbReference>
<dbReference type="SUPFAM" id="SSF47050">
    <property type="entry name" value="VHP, Villin headpiece domain"/>
    <property type="match status" value="1"/>
</dbReference>
<feature type="domain" description="HP" evidence="2">
    <location>
        <begin position="780"/>
        <end position="845"/>
    </location>
</feature>
<dbReference type="Gene3D" id="1.10.950.10">
    <property type="entry name" value="Villin headpiece domain"/>
    <property type="match status" value="1"/>
</dbReference>
<evidence type="ECO:0000259" key="2">
    <source>
        <dbReference type="PROSITE" id="PS51089"/>
    </source>
</evidence>
<dbReference type="InterPro" id="IPR003128">
    <property type="entry name" value="Villin_headpiece"/>
</dbReference>
<keyword evidence="3" id="KW-1185">Reference proteome</keyword>
<dbReference type="RefSeq" id="XP_017769750.1">
    <property type="nucleotide sequence ID" value="XM_017914261.1"/>
</dbReference>
<sequence>MHVFEIQHIDYDDADGFSNGTSNGMVDAAFRKIQRNCTGFHIWRIENMNVVALPKDNYGTFYDADSYIVYASSQQGASATIDTVCREVKGPIEIHIHFWLGSSTSAEKSGAAAYKTVELDGYLSGVGIQHRETQGNESPRFKSYFKNGIRILKGGTNTPLREIINNNHPKLYKIKGRRTPILTQLNSISWSHFNSGDAFLVQTEKVIFVWIGRAANAVEKLHSAKIANQLKTETGIQKITFIDDGYEQTMSASEKSEFQCYLPLDKRHVLPPNHDSVDEEYEKSYRSTLRLYRCTDSSGKYRVTEIKGGPLLQTDLESDDVYIIDHGIHGIWVWVGKRASDKERVEAMRNARGFVKKKKYPNNTSVTRVVEGSECLEFKMLFLHWTDRDACKGKSSIAKRVITKFDALTMSERPALAAETQLVDDGSGSIMVWRIKGNDAIEIPKERYGHFFSGDCYIVWYNYNTSSIRHIVFYWLGLNAHKQEIKAAELKANEVDKQLEGVAVQIRMVQSKEPAQFLQLFKGKMITYKGEGTDYDESGRNLKHPSNYLLQIHGSTSFSSKATQVNYKANALNSNYCFVLKKGKHYFIWCGNTSTGDQREMAKHFTGKDFEIILEGKEPNEFWDLLGGKTAYTTSKMLSVDGLQKPARLFQCSSGSGKFRAEELFNFSQSDLVPEDVMLLDAHDTIFVWIGKLSTKEESRLSLELAKDYLKSDPSGKDVNTPIVIIRQGNEPPNFTGFFKPWDENMWKSYKCFDDVRQELQGGEIIPKPVTGNSYGEEVFDRYDKYPISILKGPSEKLPSKVDPLAKELHLTHDDFVYLFKMQYREFENLPRWKQQELKKKVGLF</sequence>
<dbReference type="SMART" id="SM00262">
    <property type="entry name" value="GEL"/>
    <property type="match status" value="6"/>
</dbReference>
<organism evidence="3 4">
    <name type="scientific">Nicrophorus vespilloides</name>
    <name type="common">Boreal carrion beetle</name>
    <dbReference type="NCBI Taxonomy" id="110193"/>
    <lineage>
        <taxon>Eukaryota</taxon>
        <taxon>Metazoa</taxon>
        <taxon>Ecdysozoa</taxon>
        <taxon>Arthropoda</taxon>
        <taxon>Hexapoda</taxon>
        <taxon>Insecta</taxon>
        <taxon>Pterygota</taxon>
        <taxon>Neoptera</taxon>
        <taxon>Endopterygota</taxon>
        <taxon>Coleoptera</taxon>
        <taxon>Polyphaga</taxon>
        <taxon>Staphyliniformia</taxon>
        <taxon>Silphidae</taxon>
        <taxon>Nicrophorinae</taxon>
        <taxon>Nicrophorus</taxon>
    </lineage>
</organism>
<evidence type="ECO:0000313" key="3">
    <source>
        <dbReference type="Proteomes" id="UP000695000"/>
    </source>
</evidence>
<dbReference type="CDD" id="cd11293">
    <property type="entry name" value="gelsolin_S4_like"/>
    <property type="match status" value="1"/>
</dbReference>
<dbReference type="Proteomes" id="UP000695000">
    <property type="component" value="Unplaced"/>
</dbReference>
<dbReference type="Gene3D" id="3.40.20.10">
    <property type="entry name" value="Severin"/>
    <property type="match status" value="6"/>
</dbReference>
<dbReference type="InterPro" id="IPR007122">
    <property type="entry name" value="Villin/Gelsolin"/>
</dbReference>
<dbReference type="InterPro" id="IPR007123">
    <property type="entry name" value="Gelsolin-like_dom"/>
</dbReference>
<dbReference type="CDD" id="cd11290">
    <property type="entry name" value="gelsolin_S1_like"/>
    <property type="match status" value="1"/>
</dbReference>
<evidence type="ECO:0000313" key="4">
    <source>
        <dbReference type="RefSeq" id="XP_017769750.1"/>
    </source>
</evidence>
<gene>
    <name evidence="4" type="primary">LOC108557653</name>
</gene>
<dbReference type="GeneID" id="108557653"/>
<dbReference type="CDD" id="cd11288">
    <property type="entry name" value="gelsolin_S5_like"/>
    <property type="match status" value="1"/>
</dbReference>
<dbReference type="PRINTS" id="PR00597">
    <property type="entry name" value="GELSOLIN"/>
</dbReference>
<dbReference type="InterPro" id="IPR029006">
    <property type="entry name" value="ADF-H/Gelsolin-like_dom_sf"/>
</dbReference>
<dbReference type="CDD" id="cd11291">
    <property type="entry name" value="gelsolin_S6_like"/>
    <property type="match status" value="1"/>
</dbReference>
<dbReference type="SUPFAM" id="SSF55753">
    <property type="entry name" value="Actin depolymerizing proteins"/>
    <property type="match status" value="6"/>
</dbReference>
<dbReference type="Pfam" id="PF00626">
    <property type="entry name" value="Gelsolin"/>
    <property type="match status" value="5"/>
</dbReference>
<dbReference type="PANTHER" id="PTHR11977:SF137">
    <property type="entry name" value="VILLIN-LIKE PROTEIN QUAIL"/>
    <property type="match status" value="1"/>
</dbReference>
<dbReference type="CDD" id="cd11292">
    <property type="entry name" value="gelsolin_S3_like"/>
    <property type="match status" value="1"/>
</dbReference>
<dbReference type="PROSITE" id="PS51089">
    <property type="entry name" value="HP"/>
    <property type="match status" value="1"/>
</dbReference>
<evidence type="ECO:0000256" key="1">
    <source>
        <dbReference type="ARBA" id="ARBA00008418"/>
    </source>
</evidence>
<name>A0ABM1M5A0_NICVS</name>
<dbReference type="Pfam" id="PF02209">
    <property type="entry name" value="VHP"/>
    <property type="match status" value="1"/>
</dbReference>